<dbReference type="PANTHER" id="PTHR43630:SF2">
    <property type="entry name" value="GLYCOSYLTRANSFERASE"/>
    <property type="match status" value="1"/>
</dbReference>
<evidence type="ECO:0000256" key="1">
    <source>
        <dbReference type="ARBA" id="ARBA00038494"/>
    </source>
</evidence>
<feature type="domain" description="Glycosyltransferase 2-like" evidence="2">
    <location>
        <begin position="10"/>
        <end position="145"/>
    </location>
</feature>
<dbReference type="PANTHER" id="PTHR43630">
    <property type="entry name" value="POLY-BETA-1,6-N-ACETYL-D-GLUCOSAMINE SYNTHASE"/>
    <property type="match status" value="1"/>
</dbReference>
<dbReference type="Proteomes" id="UP000808337">
    <property type="component" value="Unassembled WGS sequence"/>
</dbReference>
<comment type="caution">
    <text evidence="3">The sequence shown here is derived from an EMBL/GenBank/DDBJ whole genome shotgun (WGS) entry which is preliminary data.</text>
</comment>
<dbReference type="Gene3D" id="3.90.550.10">
    <property type="entry name" value="Spore Coat Polysaccharide Biosynthesis Protein SpsA, Chain A"/>
    <property type="match status" value="1"/>
</dbReference>
<dbReference type="Pfam" id="PF00535">
    <property type="entry name" value="Glycos_transf_2"/>
    <property type="match status" value="1"/>
</dbReference>
<dbReference type="AlphaFoldDB" id="A0A9D7SX54"/>
<dbReference type="InterPro" id="IPR029044">
    <property type="entry name" value="Nucleotide-diphossugar_trans"/>
</dbReference>
<dbReference type="SUPFAM" id="SSF53448">
    <property type="entry name" value="Nucleotide-diphospho-sugar transferases"/>
    <property type="match status" value="1"/>
</dbReference>
<protein>
    <submittedName>
        <fullName evidence="3">Glycosyltransferase family 2 protein</fullName>
    </submittedName>
</protein>
<gene>
    <name evidence="3" type="ORF">IPP15_21330</name>
</gene>
<name>A0A9D7SX54_9BACT</name>
<evidence type="ECO:0000313" key="3">
    <source>
        <dbReference type="EMBL" id="MBK9984870.1"/>
    </source>
</evidence>
<reference evidence="3 4" key="1">
    <citation type="submission" date="2020-10" db="EMBL/GenBank/DDBJ databases">
        <title>Connecting structure to function with the recovery of over 1000 high-quality activated sludge metagenome-assembled genomes encoding full-length rRNA genes using long-read sequencing.</title>
        <authorList>
            <person name="Singleton C.M."/>
            <person name="Petriglieri F."/>
            <person name="Kristensen J.M."/>
            <person name="Kirkegaard R.H."/>
            <person name="Michaelsen T.Y."/>
            <person name="Andersen M.H."/>
            <person name="Karst S.M."/>
            <person name="Dueholm M.S."/>
            <person name="Nielsen P.H."/>
            <person name="Albertsen M."/>
        </authorList>
    </citation>
    <scope>NUCLEOTIDE SEQUENCE [LARGE SCALE GENOMIC DNA]</scope>
    <source>
        <strain evidence="3">Ribe_18-Q3-R11-54_MAXAC.273</strain>
    </source>
</reference>
<sequence length="260" mass="30130">MPSADVQPLSIVVMTYNEEENIGRCLESVRGLGDEILILDSYSTDATIDIARGFGARIEQCPFDSYVNQKTRLIQLAEYDWVLTIDADEYLSPELKSSILKARTSSEYDGYTSNRRNKIGDTWIRHGNWYPDRKIRFFDRRKIHITGKDPHDVMQPLANAKIGQLNGDLMHLADENISSRNQTNEKHSTRAAEALYAAGKKSKLWRMLLKPLARFLMGYIIRLGFLDGYYGWIISKSEMHYVWLREVKLWELWKMKSNGQ</sequence>
<dbReference type="EMBL" id="JADKGY010000032">
    <property type="protein sequence ID" value="MBK9984870.1"/>
    <property type="molecule type" value="Genomic_DNA"/>
</dbReference>
<evidence type="ECO:0000313" key="4">
    <source>
        <dbReference type="Proteomes" id="UP000808337"/>
    </source>
</evidence>
<accession>A0A9D7SX54</accession>
<proteinExistence type="inferred from homology"/>
<dbReference type="CDD" id="cd02511">
    <property type="entry name" value="Beta4Glucosyltransferase"/>
    <property type="match status" value="1"/>
</dbReference>
<comment type="similarity">
    <text evidence="1">Belongs to the glycosyltransferase 2 family. WaaE/KdtX subfamily.</text>
</comment>
<evidence type="ECO:0000259" key="2">
    <source>
        <dbReference type="Pfam" id="PF00535"/>
    </source>
</evidence>
<organism evidence="3 4">
    <name type="scientific">Candidatus Opimibacter skivensis</name>
    <dbReference type="NCBI Taxonomy" id="2982028"/>
    <lineage>
        <taxon>Bacteria</taxon>
        <taxon>Pseudomonadati</taxon>
        <taxon>Bacteroidota</taxon>
        <taxon>Saprospiria</taxon>
        <taxon>Saprospirales</taxon>
        <taxon>Saprospiraceae</taxon>
        <taxon>Candidatus Opimibacter</taxon>
    </lineage>
</organism>
<dbReference type="InterPro" id="IPR001173">
    <property type="entry name" value="Glyco_trans_2-like"/>
</dbReference>